<name>A0A7Y0L700_9FIRM</name>
<dbReference type="EMBL" id="JABBVZ010000113">
    <property type="protein sequence ID" value="NMP24473.1"/>
    <property type="molecule type" value="Genomic_DNA"/>
</dbReference>
<proteinExistence type="predicted"/>
<feature type="region of interest" description="Disordered" evidence="1">
    <location>
        <begin position="1"/>
        <end position="21"/>
    </location>
</feature>
<evidence type="ECO:0000313" key="4">
    <source>
        <dbReference type="Proteomes" id="UP000533476"/>
    </source>
</evidence>
<keyword evidence="4" id="KW-1185">Reference proteome</keyword>
<evidence type="ECO:0000256" key="1">
    <source>
        <dbReference type="SAM" id="MobiDB-lite"/>
    </source>
</evidence>
<sequence>MKRMAKPKKAGKPELTPAQKTAQSWLPIRDLRDGCLFRPDGGVVAGIQISPFSLALKSERERTQAIQGFQAALSGLTVPWQLLSLYRPVDLDSYLASLDTATDAATGTRRRVLGDYARWVRQQVQAGDSVERRYYLLLTRTGRDAVAEHQQSLRGLIDDLQRIRGFRADVLTDAAWRELLFLMFHAGQAAVES</sequence>
<protein>
    <recommendedName>
        <fullName evidence="2">TraC-like domain-containing protein</fullName>
    </recommendedName>
</protein>
<comment type="caution">
    <text evidence="3">The sequence shown here is derived from an EMBL/GenBank/DDBJ whole genome shotgun (WGS) entry which is preliminary data.</text>
</comment>
<organism evidence="3 4">
    <name type="scientific">Sulfobacillus harzensis</name>
    <dbReference type="NCBI Taxonomy" id="2729629"/>
    <lineage>
        <taxon>Bacteria</taxon>
        <taxon>Bacillati</taxon>
        <taxon>Bacillota</taxon>
        <taxon>Clostridia</taxon>
        <taxon>Eubacteriales</taxon>
        <taxon>Clostridiales Family XVII. Incertae Sedis</taxon>
        <taxon>Sulfobacillus</taxon>
    </lineage>
</organism>
<dbReference type="RefSeq" id="WP_169102620.1">
    <property type="nucleotide sequence ID" value="NZ_JABBVZ010000113.1"/>
</dbReference>
<feature type="non-terminal residue" evidence="3">
    <location>
        <position position="193"/>
    </location>
</feature>
<dbReference type="InterPro" id="IPR058596">
    <property type="entry name" value="TraC-like_dom"/>
</dbReference>
<evidence type="ECO:0000313" key="3">
    <source>
        <dbReference type="EMBL" id="NMP24473.1"/>
    </source>
</evidence>
<accession>A0A7Y0L700</accession>
<feature type="domain" description="TraC-like" evidence="2">
    <location>
        <begin position="36"/>
        <end position="163"/>
    </location>
</feature>
<feature type="compositionally biased region" description="Basic residues" evidence="1">
    <location>
        <begin position="1"/>
        <end position="10"/>
    </location>
</feature>
<dbReference type="Pfam" id="PF26593">
    <property type="entry name" value="TraC-like"/>
    <property type="match status" value="1"/>
</dbReference>
<evidence type="ECO:0000259" key="2">
    <source>
        <dbReference type="Pfam" id="PF26593"/>
    </source>
</evidence>
<reference evidence="3 4" key="1">
    <citation type="submission" date="2020-04" db="EMBL/GenBank/DDBJ databases">
        <authorList>
            <person name="Zhang R."/>
            <person name="Schippers A."/>
        </authorList>
    </citation>
    <scope>NUCLEOTIDE SEQUENCE [LARGE SCALE GENOMIC DNA]</scope>
    <source>
        <strain evidence="3 4">DSM 109850</strain>
    </source>
</reference>
<dbReference type="Proteomes" id="UP000533476">
    <property type="component" value="Unassembled WGS sequence"/>
</dbReference>
<gene>
    <name evidence="3" type="ORF">HIJ39_19305</name>
</gene>
<dbReference type="AlphaFoldDB" id="A0A7Y0L700"/>